<evidence type="ECO:0000256" key="3">
    <source>
        <dbReference type="PIRSR" id="PIRSR000915-1"/>
    </source>
</evidence>
<dbReference type="Gene3D" id="3.40.50.1000">
    <property type="entry name" value="HAD superfamily/HAD-like"/>
    <property type="match status" value="2"/>
</dbReference>
<dbReference type="GO" id="GO:0005737">
    <property type="term" value="C:cytoplasm"/>
    <property type="evidence" value="ECO:0007669"/>
    <property type="project" value="TreeGrafter"/>
</dbReference>
<dbReference type="SUPFAM" id="SSF56784">
    <property type="entry name" value="HAD-like"/>
    <property type="match status" value="1"/>
</dbReference>
<name>A0A5B8MVZ1_9CHLO</name>
<dbReference type="EC" id="3.1.3.18" evidence="2"/>
<dbReference type="PANTHER" id="PTHR19288:SF93">
    <property type="entry name" value="FI11325P-RELATED"/>
    <property type="match status" value="1"/>
</dbReference>
<feature type="binding site" evidence="5">
    <location>
        <position position="274"/>
    </location>
    <ligand>
        <name>Mg(2+)</name>
        <dbReference type="ChEBI" id="CHEBI:18420"/>
    </ligand>
</feature>
<feature type="binding site" evidence="5">
    <location>
        <position position="48"/>
    </location>
    <ligand>
        <name>Mg(2+)</name>
        <dbReference type="ChEBI" id="CHEBI:18420"/>
    </ligand>
</feature>
<feature type="active site" description="Nucleophile" evidence="3">
    <location>
        <position position="48"/>
    </location>
</feature>
<comment type="similarity">
    <text evidence="2">Belongs to the HAD-like hydrolase superfamily.</text>
</comment>
<accession>A0A5B8MVZ1</accession>
<dbReference type="GO" id="GO:0046872">
    <property type="term" value="F:metal ion binding"/>
    <property type="evidence" value="ECO:0007669"/>
    <property type="project" value="UniProtKB-KW"/>
</dbReference>
<dbReference type="GO" id="GO:0008967">
    <property type="term" value="F:phosphoglycolate phosphatase activity"/>
    <property type="evidence" value="ECO:0007669"/>
    <property type="project" value="UniProtKB-EC"/>
</dbReference>
<dbReference type="InterPro" id="IPR023214">
    <property type="entry name" value="HAD_sf"/>
</dbReference>
<dbReference type="PANTHER" id="PTHR19288">
    <property type="entry name" value="4-NITROPHENYLPHOSPHATASE-RELATED"/>
    <property type="match status" value="1"/>
</dbReference>
<organism evidence="6 7">
    <name type="scientific">Chloropicon primus</name>
    <dbReference type="NCBI Taxonomy" id="1764295"/>
    <lineage>
        <taxon>Eukaryota</taxon>
        <taxon>Viridiplantae</taxon>
        <taxon>Chlorophyta</taxon>
        <taxon>Chloropicophyceae</taxon>
        <taxon>Chloropicales</taxon>
        <taxon>Chloropicaceae</taxon>
        <taxon>Chloropicon</taxon>
    </lineage>
</organism>
<dbReference type="PIRSF" id="PIRSF000915">
    <property type="entry name" value="PGP-type_phosphatase"/>
    <property type="match status" value="1"/>
</dbReference>
<dbReference type="AlphaFoldDB" id="A0A5B8MVZ1"/>
<dbReference type="Pfam" id="PF13242">
    <property type="entry name" value="Hydrolase_like"/>
    <property type="match status" value="1"/>
</dbReference>
<dbReference type="InterPro" id="IPR036412">
    <property type="entry name" value="HAD-like_sf"/>
</dbReference>
<dbReference type="Proteomes" id="UP000316726">
    <property type="component" value="Chromosome 14"/>
</dbReference>
<keyword evidence="7" id="KW-1185">Reference proteome</keyword>
<dbReference type="NCBIfam" id="TIGR01460">
    <property type="entry name" value="HAD-SF-IIA"/>
    <property type="match status" value="1"/>
</dbReference>
<feature type="active site" description="Proton donor" evidence="3">
    <location>
        <position position="50"/>
    </location>
</feature>
<dbReference type="InterPro" id="IPR006357">
    <property type="entry name" value="HAD-SF_hydro_IIA"/>
</dbReference>
<feature type="binding site" evidence="4">
    <location>
        <position position="249"/>
    </location>
    <ligand>
        <name>substrate</name>
    </ligand>
</feature>
<sequence length="323" mass="34618">MRMRMRCRWQGVRGRGGRVATTRAKRVEVSTQGEVSRSLQDIEAVIFDCDGVIWRGMTAIAGAAEAIRGLERKGKRVMYLTNNSTKSREQCAAKLGHFDVKADKSQVICSSSSAARYLDSIGFDRESLKVLVVGQEGITIELQEAGYEVVPCSEATPSSEAKCTIGEFEEITIDEKVGALVVGVDDSFSYSKLCVASLYLSQVEGCVFVATNRDVGDRVGDDGRRIPGAGPVVAAVETASGRKATNVGKGGSWLLPHLLETMQLDAGKTCIVGDRIDTDIALGKESGMLTILPLTGVTDEADLEACPEESYPDLVVESIATLL</sequence>
<reference evidence="6 7" key="1">
    <citation type="submission" date="2018-07" db="EMBL/GenBank/DDBJ databases">
        <title>The complete nuclear genome of the prasinophyte Chloropicon primus (CCMP1205).</title>
        <authorList>
            <person name="Pombert J.-F."/>
            <person name="Otis C."/>
            <person name="Turmel M."/>
            <person name="Lemieux C."/>
        </authorList>
    </citation>
    <scope>NUCLEOTIDE SEQUENCE [LARGE SCALE GENOMIC DNA]</scope>
    <source>
        <strain evidence="6 7">CCMP1205</strain>
    </source>
</reference>
<evidence type="ECO:0000256" key="2">
    <source>
        <dbReference type="PIRNR" id="PIRNR000915"/>
    </source>
</evidence>
<evidence type="ECO:0000256" key="4">
    <source>
        <dbReference type="PIRSR" id="PIRSR000915-2"/>
    </source>
</evidence>
<dbReference type="Pfam" id="PF13344">
    <property type="entry name" value="Hydrolase_6"/>
    <property type="match status" value="1"/>
</dbReference>
<dbReference type="InterPro" id="IPR006349">
    <property type="entry name" value="PGP_euk"/>
</dbReference>
<evidence type="ECO:0000256" key="5">
    <source>
        <dbReference type="PIRSR" id="PIRSR000915-3"/>
    </source>
</evidence>
<keyword evidence="5" id="KW-0460">Magnesium</keyword>
<proteinExistence type="inferred from homology"/>
<dbReference type="EMBL" id="CP031047">
    <property type="protein sequence ID" value="QDZ24597.1"/>
    <property type="molecule type" value="Genomic_DNA"/>
</dbReference>
<evidence type="ECO:0000313" key="6">
    <source>
        <dbReference type="EMBL" id="QDZ24597.1"/>
    </source>
</evidence>
<protein>
    <recommendedName>
        <fullName evidence="2">Phosphoglycolate phosphatase</fullName>
        <ecNumber evidence="2">3.1.3.18</ecNumber>
    </recommendedName>
</protein>
<comment type="catalytic activity">
    <reaction evidence="2">
        <text>2-phosphoglycolate + H2O = glycolate + phosphate</text>
        <dbReference type="Rhea" id="RHEA:14369"/>
        <dbReference type="ChEBI" id="CHEBI:15377"/>
        <dbReference type="ChEBI" id="CHEBI:29805"/>
        <dbReference type="ChEBI" id="CHEBI:43474"/>
        <dbReference type="ChEBI" id="CHEBI:58033"/>
        <dbReference type="EC" id="3.1.3.18"/>
    </reaction>
</comment>
<dbReference type="NCBIfam" id="TIGR01452">
    <property type="entry name" value="PGP_euk"/>
    <property type="match status" value="1"/>
</dbReference>
<evidence type="ECO:0000256" key="1">
    <source>
        <dbReference type="ARBA" id="ARBA00022801"/>
    </source>
</evidence>
<gene>
    <name evidence="6" type="ORF">A3770_14p71150</name>
</gene>
<feature type="binding site" evidence="5">
    <location>
        <position position="50"/>
    </location>
    <ligand>
        <name>Mg(2+)</name>
        <dbReference type="ChEBI" id="CHEBI:18420"/>
    </ligand>
</feature>
<comment type="cofactor">
    <cofactor evidence="5">
        <name>Mg(2+)</name>
        <dbReference type="ChEBI" id="CHEBI:18420"/>
    </cofactor>
    <text evidence="5">Divalent metal ions. Mg(2+) is the most effective.</text>
</comment>
<dbReference type="STRING" id="1764295.A0A5B8MVZ1"/>
<keyword evidence="1 2" id="KW-0378">Hydrolase</keyword>
<keyword evidence="5" id="KW-0479">Metal-binding</keyword>
<dbReference type="OrthoDB" id="413953at2759"/>
<evidence type="ECO:0000313" key="7">
    <source>
        <dbReference type="Proteomes" id="UP000316726"/>
    </source>
</evidence>